<evidence type="ECO:0000313" key="2">
    <source>
        <dbReference type="EMBL" id="SMY02701.1"/>
    </source>
</evidence>
<name>A0A2H1KSQ3_9MICO</name>
<dbReference type="EMBL" id="FXZE01000030">
    <property type="protein sequence ID" value="SMY02701.1"/>
    <property type="molecule type" value="Genomic_DNA"/>
</dbReference>
<gene>
    <name evidence="2" type="ORF">BANT10_03428</name>
</gene>
<evidence type="ECO:0000256" key="1">
    <source>
        <dbReference type="SAM" id="MobiDB-lite"/>
    </source>
</evidence>
<feature type="region of interest" description="Disordered" evidence="1">
    <location>
        <begin position="33"/>
        <end position="52"/>
    </location>
</feature>
<sequence length="80" mass="8806">MTNAAYTQPANVRQYVMSATHNWFGAVAVKSRSTRSLRESGPSPGVVVRGPFSRLMPRSPSALISRSTVQRATEMPSRRN</sequence>
<protein>
    <submittedName>
        <fullName evidence="2">Uncharacterized protein</fullName>
    </submittedName>
</protein>
<accession>A0A2H1KSQ3</accession>
<proteinExistence type="predicted"/>
<dbReference type="AlphaFoldDB" id="A0A2H1KSQ3"/>
<evidence type="ECO:0000313" key="3">
    <source>
        <dbReference type="Proteomes" id="UP000234342"/>
    </source>
</evidence>
<dbReference type="Proteomes" id="UP000234342">
    <property type="component" value="Unassembled WGS sequence"/>
</dbReference>
<keyword evidence="3" id="KW-1185">Reference proteome</keyword>
<organism evidence="2 3">
    <name type="scientific">Brevibacterium antiquum</name>
    <dbReference type="NCBI Taxonomy" id="234835"/>
    <lineage>
        <taxon>Bacteria</taxon>
        <taxon>Bacillati</taxon>
        <taxon>Actinomycetota</taxon>
        <taxon>Actinomycetes</taxon>
        <taxon>Micrococcales</taxon>
        <taxon>Brevibacteriaceae</taxon>
        <taxon>Brevibacterium</taxon>
    </lineage>
</organism>
<reference evidence="3" key="1">
    <citation type="submission" date="2017-03" db="EMBL/GenBank/DDBJ databases">
        <authorList>
            <person name="Monnet C."/>
        </authorList>
    </citation>
    <scope>NUCLEOTIDE SEQUENCE [LARGE SCALE GENOMIC DNA]</scope>
    <source>
        <strain evidence="3">P10</strain>
    </source>
</reference>